<name>A0A9P6NH90_9BASI</name>
<reference evidence="1" key="1">
    <citation type="submission" date="2013-11" db="EMBL/GenBank/DDBJ databases">
        <title>Genome sequence of the fusiform rust pathogen reveals effectors for host alternation and coevolution with pine.</title>
        <authorList>
            <consortium name="DOE Joint Genome Institute"/>
            <person name="Smith K."/>
            <person name="Pendleton A."/>
            <person name="Kubisiak T."/>
            <person name="Anderson C."/>
            <person name="Salamov A."/>
            <person name="Aerts A."/>
            <person name="Riley R."/>
            <person name="Clum A."/>
            <person name="Lindquist E."/>
            <person name="Ence D."/>
            <person name="Campbell M."/>
            <person name="Kronenberg Z."/>
            <person name="Feau N."/>
            <person name="Dhillon B."/>
            <person name="Hamelin R."/>
            <person name="Burleigh J."/>
            <person name="Smith J."/>
            <person name="Yandell M."/>
            <person name="Nelson C."/>
            <person name="Grigoriev I."/>
            <person name="Davis J."/>
        </authorList>
    </citation>
    <scope>NUCLEOTIDE SEQUENCE</scope>
    <source>
        <strain evidence="1">G11</strain>
    </source>
</reference>
<evidence type="ECO:0000313" key="2">
    <source>
        <dbReference type="Proteomes" id="UP000886653"/>
    </source>
</evidence>
<organism evidence="1 2">
    <name type="scientific">Cronartium quercuum f. sp. fusiforme G11</name>
    <dbReference type="NCBI Taxonomy" id="708437"/>
    <lineage>
        <taxon>Eukaryota</taxon>
        <taxon>Fungi</taxon>
        <taxon>Dikarya</taxon>
        <taxon>Basidiomycota</taxon>
        <taxon>Pucciniomycotina</taxon>
        <taxon>Pucciniomycetes</taxon>
        <taxon>Pucciniales</taxon>
        <taxon>Coleosporiaceae</taxon>
        <taxon>Cronartium</taxon>
    </lineage>
</organism>
<protein>
    <submittedName>
        <fullName evidence="1">Uncharacterized protein</fullName>
    </submittedName>
</protein>
<evidence type="ECO:0000313" key="1">
    <source>
        <dbReference type="EMBL" id="KAG0145557.1"/>
    </source>
</evidence>
<sequence>MTTCILPHFITRQWQVTIIILFCSSKAHGDFSSQKHHHLTETEEYDQQQADELEQELIPIDPEDLYDRIDQVASKNKKGKKLRKKGADDDLEMLADEEVSQSRPKRMAAVNKDKKSNEERRLATAKMMLLPIVTSAMQKSITFYLKCVILTILAELV</sequence>
<dbReference type="AlphaFoldDB" id="A0A9P6NH90"/>
<dbReference type="EMBL" id="MU167274">
    <property type="protein sequence ID" value="KAG0145557.1"/>
    <property type="molecule type" value="Genomic_DNA"/>
</dbReference>
<proteinExistence type="predicted"/>
<comment type="caution">
    <text evidence="1">The sequence shown here is derived from an EMBL/GenBank/DDBJ whole genome shotgun (WGS) entry which is preliminary data.</text>
</comment>
<gene>
    <name evidence="1" type="ORF">CROQUDRAFT_93674</name>
</gene>
<accession>A0A9P6NH90</accession>
<keyword evidence="2" id="KW-1185">Reference proteome</keyword>
<dbReference type="Proteomes" id="UP000886653">
    <property type="component" value="Unassembled WGS sequence"/>
</dbReference>